<feature type="domain" description="Lon N-terminal" evidence="11">
    <location>
        <begin position="17"/>
        <end position="210"/>
    </location>
</feature>
<dbReference type="GO" id="GO:0006508">
    <property type="term" value="P:proteolysis"/>
    <property type="evidence" value="ECO:0007669"/>
    <property type="project" value="UniProtKB-KW"/>
</dbReference>
<accession>A0A956LY40</accession>
<dbReference type="GO" id="GO:0004252">
    <property type="term" value="F:serine-type endopeptidase activity"/>
    <property type="evidence" value="ECO:0007669"/>
    <property type="project" value="UniProtKB-EC"/>
</dbReference>
<feature type="binding site" evidence="9">
    <location>
        <begin position="533"/>
        <end position="540"/>
    </location>
    <ligand>
        <name>ATP</name>
        <dbReference type="ChEBI" id="CHEBI:30616"/>
    </ligand>
</feature>
<feature type="compositionally biased region" description="Low complexity" evidence="10">
    <location>
        <begin position="380"/>
        <end position="402"/>
    </location>
</feature>
<comment type="catalytic activity">
    <reaction evidence="7">
        <text>Hydrolysis of proteins in presence of ATP.</text>
        <dbReference type="EC" id="3.4.21.53"/>
    </reaction>
</comment>
<evidence type="ECO:0000256" key="10">
    <source>
        <dbReference type="SAM" id="MobiDB-lite"/>
    </source>
</evidence>
<dbReference type="AlphaFoldDB" id="A0A956LY40"/>
<dbReference type="InterPro" id="IPR015947">
    <property type="entry name" value="PUA-like_sf"/>
</dbReference>
<dbReference type="PIRSF" id="PIRSF001174">
    <property type="entry name" value="Lon_proteas"/>
    <property type="match status" value="1"/>
</dbReference>
<dbReference type="InterPro" id="IPR004815">
    <property type="entry name" value="Lon_bac/euk-typ"/>
</dbReference>
<feature type="non-terminal residue" evidence="12">
    <location>
        <position position="726"/>
    </location>
</feature>
<reference evidence="12" key="2">
    <citation type="journal article" date="2021" name="Microbiome">
        <title>Successional dynamics and alternative stable states in a saline activated sludge microbial community over 9 years.</title>
        <authorList>
            <person name="Wang Y."/>
            <person name="Ye J."/>
            <person name="Ju F."/>
            <person name="Liu L."/>
            <person name="Boyd J.A."/>
            <person name="Deng Y."/>
            <person name="Parks D.H."/>
            <person name="Jiang X."/>
            <person name="Yin X."/>
            <person name="Woodcroft B.J."/>
            <person name="Tyson G.W."/>
            <person name="Hugenholtz P."/>
            <person name="Polz M.F."/>
            <person name="Zhang T."/>
        </authorList>
    </citation>
    <scope>NUCLEOTIDE SEQUENCE</scope>
    <source>
        <strain evidence="12">HKST-UBA01</strain>
    </source>
</reference>
<dbReference type="EC" id="3.4.21.53" evidence="8"/>
<evidence type="ECO:0000256" key="9">
    <source>
        <dbReference type="PIRSR" id="PIRSR001174-2"/>
    </source>
</evidence>
<dbReference type="Proteomes" id="UP000697710">
    <property type="component" value="Unassembled WGS sequence"/>
</dbReference>
<protein>
    <recommendedName>
        <fullName evidence="8">endopeptidase La</fullName>
        <ecNumber evidence="8">3.4.21.53</ecNumber>
    </recommendedName>
</protein>
<feature type="compositionally biased region" description="Gly residues" evidence="10">
    <location>
        <begin position="369"/>
        <end position="379"/>
    </location>
</feature>
<evidence type="ECO:0000256" key="1">
    <source>
        <dbReference type="ARBA" id="ARBA00004496"/>
    </source>
</evidence>
<dbReference type="PANTHER" id="PTHR10046">
    <property type="entry name" value="ATP DEPENDENT LON PROTEASE FAMILY MEMBER"/>
    <property type="match status" value="1"/>
</dbReference>
<dbReference type="GO" id="GO:0016887">
    <property type="term" value="F:ATP hydrolysis activity"/>
    <property type="evidence" value="ECO:0007669"/>
    <property type="project" value="InterPro"/>
</dbReference>
<keyword evidence="4" id="KW-0378">Hydrolase</keyword>
<dbReference type="Gene3D" id="1.20.58.1480">
    <property type="match status" value="1"/>
</dbReference>
<dbReference type="InterPro" id="IPR003111">
    <property type="entry name" value="Lon_prtase_N"/>
</dbReference>
<dbReference type="SMART" id="SM00382">
    <property type="entry name" value="AAA"/>
    <property type="match status" value="1"/>
</dbReference>
<dbReference type="InterPro" id="IPR046336">
    <property type="entry name" value="Lon_prtase_N_sf"/>
</dbReference>
<evidence type="ECO:0000256" key="7">
    <source>
        <dbReference type="ARBA" id="ARBA00050665"/>
    </source>
</evidence>
<sequence>MSNSQTESDLTTIPKSLPILPLRNTLAYPTMVLPLAVGIPRSIQLVEEAVRGDRLIGLVGMEDPSIEEPTADQVWSVGTVARIHRVVRAQGEAMQVIVQGLERFKVLRWLEPNPYLRSEIDVLPDKIEPGVETDALLRSLKELAKEVVSLSPHLPDEVNRFLTQVEDPRHLVYLITVNARIAKRDGQRILETASLKEKIRILIRHLSREKEILTLEQKIQTEAHEEMDKAQREFFLRQQLKAIRKELGDEEEAGEVAEDYRAKIEASGMPEEARKETLRELKRLEGMPPQAAEYSLIKTYIDWMVDLPWVRSSHDQLDIERARRVLDEDHYDLSDVKSRILEYLAVRKLIIERTERSNRAAGKQKAGRSGSGAADGSGSGAAKKTAGGKTAGKTAGSATGKTAGRKPGKTKAATKTASANRAARRPPEPEVEPESSDEKRIPTEDVLGVFAELPGDEVSDHELSEEMSGLLDPDAFDDEEDFFDSPFDSPFEEEPADASPKSTPADPEPSKPETDPNPDGPELRAGTILCFVGPPGVGKTSLGKSIARALGRKFTRMSLGGMRDEAEIRGHRRTYVGALPGRIIQGIKRAGTRNPVFMLDEVDKLGSDWRGDPASALLEVLDPAQNHSFRDHYLDVDFDLSDVIFVATANSLYAIPEPLRDRMEIIQIEGYTDHDKVTIARRYLVPRQVRANGLRPGEVDFSEEALRKIIHDYTRESGVRELERQI</sequence>
<dbReference type="Gene3D" id="2.30.130.40">
    <property type="entry name" value="LON domain-like"/>
    <property type="match status" value="1"/>
</dbReference>
<dbReference type="Pfam" id="PF22667">
    <property type="entry name" value="Lon_lid"/>
    <property type="match status" value="1"/>
</dbReference>
<comment type="subcellular location">
    <subcellularLocation>
        <location evidence="1">Cytoplasm</location>
    </subcellularLocation>
</comment>
<comment type="caution">
    <text evidence="12">The sequence shown here is derived from an EMBL/GenBank/DDBJ whole genome shotgun (WGS) entry which is preliminary data.</text>
</comment>
<dbReference type="SUPFAM" id="SSF52540">
    <property type="entry name" value="P-loop containing nucleoside triphosphate hydrolases"/>
    <property type="match status" value="1"/>
</dbReference>
<dbReference type="FunFam" id="1.20.5.5270:FF:000002">
    <property type="entry name" value="Lon protease homolog"/>
    <property type="match status" value="1"/>
</dbReference>
<evidence type="ECO:0000256" key="5">
    <source>
        <dbReference type="ARBA" id="ARBA00022825"/>
    </source>
</evidence>
<dbReference type="Gene3D" id="1.10.8.60">
    <property type="match status" value="1"/>
</dbReference>
<evidence type="ECO:0000256" key="4">
    <source>
        <dbReference type="ARBA" id="ARBA00022801"/>
    </source>
</evidence>
<reference evidence="12" key="1">
    <citation type="submission" date="2020-04" db="EMBL/GenBank/DDBJ databases">
        <authorList>
            <person name="Zhang T."/>
        </authorList>
    </citation>
    <scope>NUCLEOTIDE SEQUENCE</scope>
    <source>
        <strain evidence="12">HKST-UBA01</strain>
    </source>
</reference>
<proteinExistence type="predicted"/>
<evidence type="ECO:0000313" key="13">
    <source>
        <dbReference type="Proteomes" id="UP000697710"/>
    </source>
</evidence>
<evidence type="ECO:0000256" key="6">
    <source>
        <dbReference type="ARBA" id="ARBA00022840"/>
    </source>
</evidence>
<evidence type="ECO:0000256" key="3">
    <source>
        <dbReference type="ARBA" id="ARBA00022741"/>
    </source>
</evidence>
<dbReference type="Gene3D" id="1.20.5.5270">
    <property type="match status" value="1"/>
</dbReference>
<evidence type="ECO:0000256" key="8">
    <source>
        <dbReference type="ARBA" id="ARBA00066743"/>
    </source>
</evidence>
<dbReference type="GO" id="GO:0005524">
    <property type="term" value="F:ATP binding"/>
    <property type="evidence" value="ECO:0007669"/>
    <property type="project" value="UniProtKB-KW"/>
</dbReference>
<dbReference type="InterPro" id="IPR003593">
    <property type="entry name" value="AAA+_ATPase"/>
</dbReference>
<dbReference type="Pfam" id="PF00004">
    <property type="entry name" value="AAA"/>
    <property type="match status" value="1"/>
</dbReference>
<feature type="region of interest" description="Disordered" evidence="10">
    <location>
        <begin position="459"/>
        <end position="528"/>
    </location>
</feature>
<dbReference type="PROSITE" id="PS51787">
    <property type="entry name" value="LON_N"/>
    <property type="match status" value="1"/>
</dbReference>
<evidence type="ECO:0000313" key="12">
    <source>
        <dbReference type="EMBL" id="MCA9727699.1"/>
    </source>
</evidence>
<dbReference type="InterPro" id="IPR003959">
    <property type="entry name" value="ATPase_AAA_core"/>
</dbReference>
<keyword evidence="3 9" id="KW-0547">Nucleotide-binding</keyword>
<dbReference type="FunFam" id="3.40.50.300:FF:000021">
    <property type="entry name" value="Lon protease homolog"/>
    <property type="match status" value="1"/>
</dbReference>
<dbReference type="InterPro" id="IPR027065">
    <property type="entry name" value="Lon_Prtase"/>
</dbReference>
<dbReference type="InterPro" id="IPR027417">
    <property type="entry name" value="P-loop_NTPase"/>
</dbReference>
<dbReference type="SUPFAM" id="SSF88697">
    <property type="entry name" value="PUA domain-like"/>
    <property type="match status" value="1"/>
</dbReference>
<dbReference type="Gene3D" id="3.40.50.300">
    <property type="entry name" value="P-loop containing nucleotide triphosphate hydrolases"/>
    <property type="match status" value="1"/>
</dbReference>
<organism evidence="12 13">
    <name type="scientific">Eiseniibacteriota bacterium</name>
    <dbReference type="NCBI Taxonomy" id="2212470"/>
    <lineage>
        <taxon>Bacteria</taxon>
        <taxon>Candidatus Eiseniibacteriota</taxon>
    </lineage>
</organism>
<evidence type="ECO:0000256" key="2">
    <source>
        <dbReference type="ARBA" id="ARBA00022670"/>
    </source>
</evidence>
<dbReference type="GO" id="GO:0004176">
    <property type="term" value="F:ATP-dependent peptidase activity"/>
    <property type="evidence" value="ECO:0007669"/>
    <property type="project" value="InterPro"/>
</dbReference>
<dbReference type="SMART" id="SM00464">
    <property type="entry name" value="LON"/>
    <property type="match status" value="1"/>
</dbReference>
<dbReference type="GO" id="GO:0030163">
    <property type="term" value="P:protein catabolic process"/>
    <property type="evidence" value="ECO:0007669"/>
    <property type="project" value="InterPro"/>
</dbReference>
<keyword evidence="2" id="KW-0645">Protease</keyword>
<dbReference type="EMBL" id="JAGQHR010000216">
    <property type="protein sequence ID" value="MCA9727699.1"/>
    <property type="molecule type" value="Genomic_DNA"/>
</dbReference>
<keyword evidence="6 9" id="KW-0067">ATP-binding</keyword>
<gene>
    <name evidence="12" type="ORF">KC729_08445</name>
</gene>
<feature type="region of interest" description="Disordered" evidence="10">
    <location>
        <begin position="356"/>
        <end position="443"/>
    </location>
</feature>
<dbReference type="GO" id="GO:0005737">
    <property type="term" value="C:cytoplasm"/>
    <property type="evidence" value="ECO:0007669"/>
    <property type="project" value="UniProtKB-SubCell"/>
</dbReference>
<dbReference type="CDD" id="cd19500">
    <property type="entry name" value="RecA-like_Lon"/>
    <property type="match status" value="1"/>
</dbReference>
<keyword evidence="5" id="KW-0720">Serine protease</keyword>
<feature type="compositionally biased region" description="Low complexity" evidence="10">
    <location>
        <begin position="410"/>
        <end position="421"/>
    </location>
</feature>
<dbReference type="Pfam" id="PF02190">
    <property type="entry name" value="LON_substr_bdg"/>
    <property type="match status" value="1"/>
</dbReference>
<feature type="compositionally biased region" description="Acidic residues" evidence="10">
    <location>
        <begin position="474"/>
        <end position="483"/>
    </location>
</feature>
<dbReference type="InterPro" id="IPR054594">
    <property type="entry name" value="Lon_lid"/>
</dbReference>
<name>A0A956LY40_UNCEI</name>
<evidence type="ECO:0000259" key="11">
    <source>
        <dbReference type="PROSITE" id="PS51787"/>
    </source>
</evidence>